<proteinExistence type="predicted"/>
<evidence type="ECO:0000313" key="2">
    <source>
        <dbReference type="EMBL" id="AFZ34374.1"/>
    </source>
</evidence>
<accession>K9XQK9</accession>
<sequence length="238" mass="28079">MVFINTNQKKELVSIRGHHFYTRFINENSNIIDLGSHLGQFSEQVSKKFKCKCFAVEAFPDLFKKIKETELIKKFNYAISISDEPVSFNISDNLEANHISKFSSNNTQTIVVQGITFENFIKKYNIKYIDLLKVDIEGAEIDLFNSISDESLKKIKQITIEFHDFVFPIEKEVNLIIKRLSVLGFYPINFSLRTKEDFLFINRKLCKFSFFDFLFTKYILKNREGVIRIFKRLFKSNR</sequence>
<name>K9XQK9_STAC7</name>
<dbReference type="Proteomes" id="UP000010473">
    <property type="component" value="Chromosome"/>
</dbReference>
<keyword evidence="2" id="KW-0489">Methyltransferase</keyword>
<dbReference type="InterPro" id="IPR029063">
    <property type="entry name" value="SAM-dependent_MTases_sf"/>
</dbReference>
<dbReference type="Pfam" id="PF05050">
    <property type="entry name" value="Methyltransf_21"/>
    <property type="match status" value="1"/>
</dbReference>
<dbReference type="OrthoDB" id="424472at2"/>
<organism evidence="2 3">
    <name type="scientific">Stanieria cyanosphaera (strain ATCC 29371 / PCC 7437)</name>
    <dbReference type="NCBI Taxonomy" id="111780"/>
    <lineage>
        <taxon>Bacteria</taxon>
        <taxon>Bacillati</taxon>
        <taxon>Cyanobacteriota</taxon>
        <taxon>Cyanophyceae</taxon>
        <taxon>Pleurocapsales</taxon>
        <taxon>Dermocarpellaceae</taxon>
        <taxon>Stanieria</taxon>
    </lineage>
</organism>
<evidence type="ECO:0000259" key="1">
    <source>
        <dbReference type="Pfam" id="PF05050"/>
    </source>
</evidence>
<dbReference type="SUPFAM" id="SSF53335">
    <property type="entry name" value="S-adenosyl-L-methionine-dependent methyltransferases"/>
    <property type="match status" value="1"/>
</dbReference>
<dbReference type="RefSeq" id="WP_015192047.1">
    <property type="nucleotide sequence ID" value="NC_019748.1"/>
</dbReference>
<gene>
    <name evidence="2" type="ordered locus">Sta7437_0783</name>
</gene>
<evidence type="ECO:0000313" key="3">
    <source>
        <dbReference type="Proteomes" id="UP000010473"/>
    </source>
</evidence>
<dbReference type="PANTHER" id="PTHR34203:SF15">
    <property type="entry name" value="SLL1173 PROTEIN"/>
    <property type="match status" value="1"/>
</dbReference>
<dbReference type="GO" id="GO:0008168">
    <property type="term" value="F:methyltransferase activity"/>
    <property type="evidence" value="ECO:0007669"/>
    <property type="project" value="UniProtKB-KW"/>
</dbReference>
<reference evidence="3" key="1">
    <citation type="journal article" date="2013" name="Proc. Natl. Acad. Sci. U.S.A.">
        <title>Improving the coverage of the cyanobacterial phylum using diversity-driven genome sequencing.</title>
        <authorList>
            <person name="Shih P.M."/>
            <person name="Wu D."/>
            <person name="Latifi A."/>
            <person name="Axen S.D."/>
            <person name="Fewer D.P."/>
            <person name="Talla E."/>
            <person name="Calteau A."/>
            <person name="Cai F."/>
            <person name="Tandeau de Marsac N."/>
            <person name="Rippka R."/>
            <person name="Herdman M."/>
            <person name="Sivonen K."/>
            <person name="Coursin T."/>
            <person name="Laurent T."/>
            <person name="Goodwin L."/>
            <person name="Nolan M."/>
            <person name="Davenport K.W."/>
            <person name="Han C.S."/>
            <person name="Rubin E.M."/>
            <person name="Eisen J.A."/>
            <person name="Woyke T."/>
            <person name="Gugger M."/>
            <person name="Kerfeld C.A."/>
        </authorList>
    </citation>
    <scope>NUCLEOTIDE SEQUENCE [LARGE SCALE GENOMIC DNA]</scope>
    <source>
        <strain evidence="3">ATCC 29371 / PCC 7437</strain>
    </source>
</reference>
<dbReference type="KEGG" id="scs:Sta7437_0783"/>
<dbReference type="GO" id="GO:0032259">
    <property type="term" value="P:methylation"/>
    <property type="evidence" value="ECO:0007669"/>
    <property type="project" value="UniProtKB-KW"/>
</dbReference>
<keyword evidence="2" id="KW-0808">Transferase</keyword>
<dbReference type="InterPro" id="IPR052514">
    <property type="entry name" value="SAM-dependent_MTase"/>
</dbReference>
<feature type="domain" description="Methyltransferase FkbM" evidence="1">
    <location>
        <begin position="48"/>
        <end position="180"/>
    </location>
</feature>
<dbReference type="InterPro" id="IPR006342">
    <property type="entry name" value="FkbM_mtfrase"/>
</dbReference>
<dbReference type="Gene3D" id="3.40.50.150">
    <property type="entry name" value="Vaccinia Virus protein VP39"/>
    <property type="match status" value="1"/>
</dbReference>
<dbReference type="HOGENOM" id="CLU_1165260_0_0_3"/>
<dbReference type="STRING" id="111780.Sta7437_0783"/>
<dbReference type="EMBL" id="CP003653">
    <property type="protein sequence ID" value="AFZ34374.1"/>
    <property type="molecule type" value="Genomic_DNA"/>
</dbReference>
<protein>
    <submittedName>
        <fullName evidence="2">Methyltransferase FkbM family</fullName>
    </submittedName>
</protein>
<dbReference type="PANTHER" id="PTHR34203">
    <property type="entry name" value="METHYLTRANSFERASE, FKBM FAMILY PROTEIN"/>
    <property type="match status" value="1"/>
</dbReference>
<dbReference type="AlphaFoldDB" id="K9XQK9"/>
<dbReference type="NCBIfam" id="TIGR01444">
    <property type="entry name" value="fkbM_fam"/>
    <property type="match status" value="1"/>
</dbReference>
<keyword evidence="3" id="KW-1185">Reference proteome</keyword>